<evidence type="ECO:0000256" key="12">
    <source>
        <dbReference type="SAM" id="Phobius"/>
    </source>
</evidence>
<sequence length="384" mass="43767">MLRCAHSEYAKGNRVQSNQICLCVPEPFEEANVLSDRDLCAFSVKTSIFLLFLKEKLDCSEHGNRPCSENERALGVPAAVYSFTAGTIFITVFGNLAMIISISYFRQLHTPTNFLILSMVVTDFLLGFIIMPYSVIRSVENCWYFRLTFCKIHYSFDMMLSITSIFHLCSVAIDTFYAFCYPLHYSTKMTVPVTKRLLLLCWSVPGAFALGVVFSEAYADGIEGYDISVACSSSCPVMFNKLRDTILFMADFFTPGSMMVGIYGKIFAVSRKHARAINNLAENQNNQMKKDKKAAKTLGIVMSVLLCWFPCFFTILLDPFLNFSTPIVLFDALTWFGYFNATCNPLIYGFFYPWFRRALKYILLGKIFSSHFRDTNLFTQKETE</sequence>
<dbReference type="GO" id="GO:0001594">
    <property type="term" value="F:trace-amine receptor activity"/>
    <property type="evidence" value="ECO:0007669"/>
    <property type="project" value="InterPro"/>
</dbReference>
<dbReference type="PRINTS" id="PR01830">
    <property type="entry name" value="TRACEAMINER"/>
</dbReference>
<dbReference type="InterPro" id="IPR009132">
    <property type="entry name" value="TAAR_fam"/>
</dbReference>
<feature type="coiled-coil region" evidence="11">
    <location>
        <begin position="271"/>
        <end position="298"/>
    </location>
</feature>
<keyword evidence="8" id="KW-0675">Receptor</keyword>
<protein>
    <recommendedName>
        <fullName evidence="13">G-protein coupled receptors family 1 profile domain-containing protein</fullName>
    </recommendedName>
</protein>
<keyword evidence="10" id="KW-0807">Transducer</keyword>
<keyword evidence="6 12" id="KW-0472">Membrane</keyword>
<evidence type="ECO:0000256" key="4">
    <source>
        <dbReference type="ARBA" id="ARBA00022989"/>
    </source>
</evidence>
<dbReference type="InterPro" id="IPR050569">
    <property type="entry name" value="TAAR"/>
</dbReference>
<dbReference type="PANTHER" id="PTHR24249:SF413">
    <property type="entry name" value="TRACE AMINE-ASSOCIATED RECEPTOR 2"/>
    <property type="match status" value="1"/>
</dbReference>
<keyword evidence="15" id="KW-1185">Reference proteome</keyword>
<evidence type="ECO:0000256" key="3">
    <source>
        <dbReference type="ARBA" id="ARBA00022692"/>
    </source>
</evidence>
<name>A0A7J7EWN7_DICBM</name>
<feature type="transmembrane region" description="Helical" evidence="12">
    <location>
        <begin position="165"/>
        <end position="185"/>
    </location>
</feature>
<organism evidence="14 15">
    <name type="scientific">Diceros bicornis minor</name>
    <name type="common">South-central black rhinoceros</name>
    <dbReference type="NCBI Taxonomy" id="77932"/>
    <lineage>
        <taxon>Eukaryota</taxon>
        <taxon>Metazoa</taxon>
        <taxon>Chordata</taxon>
        <taxon>Craniata</taxon>
        <taxon>Vertebrata</taxon>
        <taxon>Euteleostomi</taxon>
        <taxon>Mammalia</taxon>
        <taxon>Eutheria</taxon>
        <taxon>Laurasiatheria</taxon>
        <taxon>Perissodactyla</taxon>
        <taxon>Rhinocerotidae</taxon>
        <taxon>Diceros</taxon>
    </lineage>
</organism>
<feature type="domain" description="G-protein coupled receptors family 1 profile" evidence="13">
    <location>
        <begin position="94"/>
        <end position="348"/>
    </location>
</feature>
<comment type="subcellular location">
    <subcellularLocation>
        <location evidence="1">Cell membrane</location>
        <topology evidence="1">Multi-pass membrane protein</topology>
    </subcellularLocation>
</comment>
<feature type="transmembrane region" description="Helical" evidence="12">
    <location>
        <begin position="335"/>
        <end position="355"/>
    </location>
</feature>
<evidence type="ECO:0000256" key="6">
    <source>
        <dbReference type="ARBA" id="ARBA00023136"/>
    </source>
</evidence>
<gene>
    <name evidence="14" type="ORF">HPG69_014415</name>
</gene>
<keyword evidence="3 12" id="KW-0812">Transmembrane</keyword>
<dbReference type="GO" id="GO:0005886">
    <property type="term" value="C:plasma membrane"/>
    <property type="evidence" value="ECO:0007669"/>
    <property type="project" value="UniProtKB-SubCell"/>
</dbReference>
<dbReference type="InterPro" id="IPR000276">
    <property type="entry name" value="GPCR_Rhodpsn"/>
</dbReference>
<keyword evidence="4 12" id="KW-1133">Transmembrane helix</keyword>
<dbReference type="EMBL" id="JACDTQ010002174">
    <property type="protein sequence ID" value="KAF5920048.1"/>
    <property type="molecule type" value="Genomic_DNA"/>
</dbReference>
<dbReference type="InterPro" id="IPR017452">
    <property type="entry name" value="GPCR_Rhodpsn_7TM"/>
</dbReference>
<evidence type="ECO:0000313" key="14">
    <source>
        <dbReference type="EMBL" id="KAF5920048.1"/>
    </source>
</evidence>
<keyword evidence="5" id="KW-0297">G-protein coupled receptor</keyword>
<evidence type="ECO:0000313" key="15">
    <source>
        <dbReference type="Proteomes" id="UP000551758"/>
    </source>
</evidence>
<feature type="transmembrane region" description="Helical" evidence="12">
    <location>
        <begin position="78"/>
        <end position="102"/>
    </location>
</feature>
<keyword evidence="2" id="KW-1003">Cell membrane</keyword>
<keyword evidence="11" id="KW-0175">Coiled coil</keyword>
<dbReference type="Pfam" id="PF00001">
    <property type="entry name" value="7tm_1"/>
    <property type="match status" value="1"/>
</dbReference>
<dbReference type="Proteomes" id="UP000551758">
    <property type="component" value="Unassembled WGS sequence"/>
</dbReference>
<feature type="transmembrane region" description="Helical" evidence="12">
    <location>
        <begin position="297"/>
        <end position="315"/>
    </location>
</feature>
<evidence type="ECO:0000256" key="7">
    <source>
        <dbReference type="ARBA" id="ARBA00023157"/>
    </source>
</evidence>
<feature type="transmembrane region" description="Helical" evidence="12">
    <location>
        <begin position="114"/>
        <end position="136"/>
    </location>
</feature>
<dbReference type="PROSITE" id="PS50262">
    <property type="entry name" value="G_PROTEIN_RECEP_F1_2"/>
    <property type="match status" value="1"/>
</dbReference>
<evidence type="ECO:0000259" key="13">
    <source>
        <dbReference type="PROSITE" id="PS50262"/>
    </source>
</evidence>
<accession>A0A7J7EWN7</accession>
<evidence type="ECO:0000256" key="1">
    <source>
        <dbReference type="ARBA" id="ARBA00004651"/>
    </source>
</evidence>
<comment type="caution">
    <text evidence="14">The sequence shown here is derived from an EMBL/GenBank/DDBJ whole genome shotgun (WGS) entry which is preliminary data.</text>
</comment>
<feature type="transmembrane region" description="Helical" evidence="12">
    <location>
        <begin position="197"/>
        <end position="219"/>
    </location>
</feature>
<evidence type="ECO:0000256" key="11">
    <source>
        <dbReference type="SAM" id="Coils"/>
    </source>
</evidence>
<evidence type="ECO:0000256" key="8">
    <source>
        <dbReference type="ARBA" id="ARBA00023170"/>
    </source>
</evidence>
<evidence type="ECO:0000256" key="10">
    <source>
        <dbReference type="ARBA" id="ARBA00023224"/>
    </source>
</evidence>
<reference evidence="14 15" key="1">
    <citation type="journal article" date="2020" name="Mol. Biol. Evol.">
        <title>Interspecific Gene Flow and the Evolution of Specialization in Black and White Rhinoceros.</title>
        <authorList>
            <person name="Moodley Y."/>
            <person name="Westbury M.V."/>
            <person name="Russo I.M."/>
            <person name="Gopalakrishnan S."/>
            <person name="Rakotoarivelo A."/>
            <person name="Olsen R.A."/>
            <person name="Prost S."/>
            <person name="Tunstall T."/>
            <person name="Ryder O.A."/>
            <person name="Dalen L."/>
            <person name="Bruford M.W."/>
        </authorList>
    </citation>
    <scope>NUCLEOTIDE SEQUENCE [LARGE SCALE GENOMIC DNA]</scope>
    <source>
        <strain evidence="14">SBR-YM</strain>
        <tissue evidence="14">Skin</tissue>
    </source>
</reference>
<dbReference type="FunFam" id="1.20.1070.10:FF:000030">
    <property type="entry name" value="trace amine-associated receptor 1"/>
    <property type="match status" value="1"/>
</dbReference>
<feature type="transmembrane region" description="Helical" evidence="12">
    <location>
        <begin position="246"/>
        <end position="268"/>
    </location>
</feature>
<evidence type="ECO:0000256" key="9">
    <source>
        <dbReference type="ARBA" id="ARBA00023180"/>
    </source>
</evidence>
<dbReference type="AlphaFoldDB" id="A0A7J7EWN7"/>
<dbReference type="PRINTS" id="PR00237">
    <property type="entry name" value="GPCRRHODOPSN"/>
</dbReference>
<dbReference type="PANTHER" id="PTHR24249">
    <property type="entry name" value="HISTAMINE RECEPTOR-RELATED G-PROTEIN COUPLED RECEPTOR"/>
    <property type="match status" value="1"/>
</dbReference>
<evidence type="ECO:0000256" key="2">
    <source>
        <dbReference type="ARBA" id="ARBA00022475"/>
    </source>
</evidence>
<dbReference type="CDD" id="cd15312">
    <property type="entry name" value="7tmA_TAAR2_3_4"/>
    <property type="match status" value="1"/>
</dbReference>
<dbReference type="SUPFAM" id="SSF81321">
    <property type="entry name" value="Family A G protein-coupled receptor-like"/>
    <property type="match status" value="1"/>
</dbReference>
<keyword evidence="7" id="KW-1015">Disulfide bond</keyword>
<proteinExistence type="predicted"/>
<evidence type="ECO:0000256" key="5">
    <source>
        <dbReference type="ARBA" id="ARBA00023040"/>
    </source>
</evidence>
<keyword evidence="9" id="KW-0325">Glycoprotein</keyword>
<dbReference type="Gene3D" id="1.20.1070.10">
    <property type="entry name" value="Rhodopsin 7-helix transmembrane proteins"/>
    <property type="match status" value="1"/>
</dbReference>